<protein>
    <submittedName>
        <fullName evidence="2">Uncharacterized protein</fullName>
    </submittedName>
</protein>
<gene>
    <name evidence="2" type="ORF">R1sor_009915</name>
</gene>
<feature type="region of interest" description="Disordered" evidence="1">
    <location>
        <begin position="118"/>
        <end position="168"/>
    </location>
</feature>
<feature type="region of interest" description="Disordered" evidence="1">
    <location>
        <begin position="1"/>
        <end position="44"/>
    </location>
</feature>
<dbReference type="EMBL" id="JBJQOH010000002">
    <property type="protein sequence ID" value="KAL3695839.1"/>
    <property type="molecule type" value="Genomic_DNA"/>
</dbReference>
<dbReference type="AlphaFoldDB" id="A0ABD3I2J5"/>
<feature type="compositionally biased region" description="Basic and acidic residues" evidence="1">
    <location>
        <begin position="118"/>
        <end position="136"/>
    </location>
</feature>
<name>A0ABD3I2J5_9MARC</name>
<evidence type="ECO:0000313" key="2">
    <source>
        <dbReference type="EMBL" id="KAL3695839.1"/>
    </source>
</evidence>
<comment type="caution">
    <text evidence="2">The sequence shown here is derived from an EMBL/GenBank/DDBJ whole genome shotgun (WGS) entry which is preliminary data.</text>
</comment>
<feature type="compositionally biased region" description="Acidic residues" evidence="1">
    <location>
        <begin position="145"/>
        <end position="164"/>
    </location>
</feature>
<accession>A0ABD3I2J5</accession>
<keyword evidence="3" id="KW-1185">Reference proteome</keyword>
<reference evidence="2 3" key="1">
    <citation type="submission" date="2024-09" db="EMBL/GenBank/DDBJ databases">
        <title>Chromosome-scale assembly of Riccia sorocarpa.</title>
        <authorList>
            <person name="Paukszto L."/>
        </authorList>
    </citation>
    <scope>NUCLEOTIDE SEQUENCE [LARGE SCALE GENOMIC DNA]</scope>
    <source>
        <strain evidence="2">LP-2024</strain>
        <tissue evidence="2">Aerial parts of the thallus</tissue>
    </source>
</reference>
<organism evidence="2 3">
    <name type="scientific">Riccia sorocarpa</name>
    <dbReference type="NCBI Taxonomy" id="122646"/>
    <lineage>
        <taxon>Eukaryota</taxon>
        <taxon>Viridiplantae</taxon>
        <taxon>Streptophyta</taxon>
        <taxon>Embryophyta</taxon>
        <taxon>Marchantiophyta</taxon>
        <taxon>Marchantiopsida</taxon>
        <taxon>Marchantiidae</taxon>
        <taxon>Marchantiales</taxon>
        <taxon>Ricciaceae</taxon>
        <taxon>Riccia</taxon>
    </lineage>
</organism>
<feature type="compositionally biased region" description="Polar residues" evidence="1">
    <location>
        <begin position="1"/>
        <end position="18"/>
    </location>
</feature>
<sequence>MYQGSKGATTAPNAQQVKPGQVANLRPAANSIPQLGGRSTPPRLPMDYRAALNNASYMENDTYDYYAGDYMGGQTQAVVEALDWRQIQAHLAQGQTMNNEAEDATMDADDHTQSLNDETEHLAEESPQRDPGKEKGPATIPDIPESTEDESEDEEEDDEIPEESYIERHKAWVEVLDQMLQRTRKNPATQGGEW</sequence>
<evidence type="ECO:0000256" key="1">
    <source>
        <dbReference type="SAM" id="MobiDB-lite"/>
    </source>
</evidence>
<evidence type="ECO:0000313" key="3">
    <source>
        <dbReference type="Proteomes" id="UP001633002"/>
    </source>
</evidence>
<dbReference type="Proteomes" id="UP001633002">
    <property type="component" value="Unassembled WGS sequence"/>
</dbReference>
<proteinExistence type="predicted"/>